<reference evidence="1 2" key="1">
    <citation type="submission" date="2019-12" db="EMBL/GenBank/DDBJ databases">
        <authorList>
            <person name="Huq M.A."/>
        </authorList>
    </citation>
    <scope>NUCLEOTIDE SEQUENCE [LARGE SCALE GENOMIC DNA]</scope>
    <source>
        <strain evidence="1 2">MAH-34</strain>
    </source>
</reference>
<dbReference type="Proteomes" id="UP000467637">
    <property type="component" value="Unassembled WGS sequence"/>
</dbReference>
<protein>
    <submittedName>
        <fullName evidence="1">Uncharacterized protein</fullName>
    </submittedName>
</protein>
<organism evidence="1 2">
    <name type="scientific">Paenibacillus anseongense</name>
    <dbReference type="NCBI Taxonomy" id="2682845"/>
    <lineage>
        <taxon>Bacteria</taxon>
        <taxon>Bacillati</taxon>
        <taxon>Bacillota</taxon>
        <taxon>Bacilli</taxon>
        <taxon>Bacillales</taxon>
        <taxon>Paenibacillaceae</taxon>
        <taxon>Paenibacillus</taxon>
    </lineage>
</organism>
<proteinExistence type="predicted"/>
<accession>A0ABW9U4G6</accession>
<evidence type="ECO:0000313" key="2">
    <source>
        <dbReference type="Proteomes" id="UP000467637"/>
    </source>
</evidence>
<gene>
    <name evidence="1" type="ORF">GON05_09975</name>
</gene>
<comment type="caution">
    <text evidence="1">The sequence shown here is derived from an EMBL/GenBank/DDBJ whole genome shotgun (WGS) entry which is preliminary data.</text>
</comment>
<evidence type="ECO:0000313" key="1">
    <source>
        <dbReference type="EMBL" id="MVQ34984.1"/>
    </source>
</evidence>
<dbReference type="EMBL" id="WSEM01000008">
    <property type="protein sequence ID" value="MVQ34984.1"/>
    <property type="molecule type" value="Genomic_DNA"/>
</dbReference>
<name>A0ABW9U4G6_9BACL</name>
<dbReference type="RefSeq" id="WP_157319007.1">
    <property type="nucleotide sequence ID" value="NZ_WSEM01000008.1"/>
</dbReference>
<keyword evidence="2" id="KW-1185">Reference proteome</keyword>
<sequence>MKEVLVVRHSVGGRTFIHTEQQPMEYSVTRTGQGWRIALIITQDVDIHEILRWKQELNVFLFREYDDQPAKKIWFYVKEGPVTYDDQLKQITIFAESRIEYIPNEFGI</sequence>